<dbReference type="SUPFAM" id="SSF56349">
    <property type="entry name" value="DNA breaking-rejoining enzymes"/>
    <property type="match status" value="1"/>
</dbReference>
<feature type="domain" description="Tyr recombinase" evidence="3">
    <location>
        <begin position="249"/>
        <end position="428"/>
    </location>
</feature>
<evidence type="ECO:0000313" key="4">
    <source>
        <dbReference type="EMBL" id="CUH52720.1"/>
    </source>
</evidence>
<dbReference type="InterPro" id="IPR013762">
    <property type="entry name" value="Integrase-like_cat_sf"/>
</dbReference>
<dbReference type="AlphaFoldDB" id="A0A0P1EQI4"/>
<dbReference type="Pfam" id="PF20172">
    <property type="entry name" value="DUF6538"/>
    <property type="match status" value="1"/>
</dbReference>
<dbReference type="InterPro" id="IPR046668">
    <property type="entry name" value="DUF6538"/>
</dbReference>
<dbReference type="InterPro" id="IPR011010">
    <property type="entry name" value="DNA_brk_join_enz"/>
</dbReference>
<name>A0A0P1EQI4_9RHOB</name>
<dbReference type="RefSeq" id="WP_058239933.1">
    <property type="nucleotide sequence ID" value="NZ_CYPW01000022.1"/>
</dbReference>
<keyword evidence="1" id="KW-0229">DNA integration</keyword>
<evidence type="ECO:0000256" key="1">
    <source>
        <dbReference type="ARBA" id="ARBA00022908"/>
    </source>
</evidence>
<dbReference type="OrthoDB" id="7222937at2"/>
<dbReference type="PANTHER" id="PTHR30349:SF94">
    <property type="entry name" value="INTEGRASE_RECOMBINASE HI_1414-RELATED"/>
    <property type="match status" value="1"/>
</dbReference>
<evidence type="ECO:0000313" key="5">
    <source>
        <dbReference type="Proteomes" id="UP000054823"/>
    </source>
</evidence>
<sequence>MSAHIKYAYLKGHTWLYRRNWPKDVAMVLGQQALKQSLKTNSTNTARARAAEVNLRYERTVSEVRERSEEALSGAVSNASALDWEEPSGTAVDHLRATLELSGQLSERSRFDRIKPREKVSIRNQGAAYLARRSIELRPGGFKSVRYSVGLFLSKYGERSLCSLSRTEGREFLGLVAQLSPVIGKSERTRGLSLDQLVAFSAQGTARITTRTQKRIWAQVNAFIDWTVYEGHLEQNPFKTVLFDQKIKPQPYAVPTDGEVVQLLTTKDQVLRPVMLTCLLTGMRAGEAIGLLREDLISKGNLGGFIHVRPNELRLLKTDAAERQVPVHPVLEEVFRSLPSEGPLFPETNVEQVTKRFARLRQAKKLDRPRLVFHSTRKWFITQCERTGVPEHFTASIVGHKSARSENGITYGIYSAGISDEQKRGIVDQIRLPRGVSP</sequence>
<dbReference type="Proteomes" id="UP000054823">
    <property type="component" value="Unassembled WGS sequence"/>
</dbReference>
<gene>
    <name evidence="4" type="ORF">SHM7688_02167</name>
</gene>
<dbReference type="Pfam" id="PF00589">
    <property type="entry name" value="Phage_integrase"/>
    <property type="match status" value="1"/>
</dbReference>
<protein>
    <submittedName>
        <fullName evidence="4">Site-specific recombinase XerD</fullName>
    </submittedName>
</protein>
<evidence type="ECO:0000259" key="3">
    <source>
        <dbReference type="PROSITE" id="PS51898"/>
    </source>
</evidence>
<dbReference type="GO" id="GO:0015074">
    <property type="term" value="P:DNA integration"/>
    <property type="evidence" value="ECO:0007669"/>
    <property type="project" value="UniProtKB-KW"/>
</dbReference>
<reference evidence="4 5" key="1">
    <citation type="submission" date="2015-09" db="EMBL/GenBank/DDBJ databases">
        <authorList>
            <consortium name="Swine Surveillance"/>
        </authorList>
    </citation>
    <scope>NUCLEOTIDE SEQUENCE [LARGE SCALE GENOMIC DNA]</scope>
    <source>
        <strain evidence="4 5">CECT 7688</strain>
    </source>
</reference>
<dbReference type="STRING" id="321267.SHM7688_02167"/>
<dbReference type="EMBL" id="CYPW01000022">
    <property type="protein sequence ID" value="CUH52720.1"/>
    <property type="molecule type" value="Genomic_DNA"/>
</dbReference>
<dbReference type="InterPro" id="IPR002104">
    <property type="entry name" value="Integrase_catalytic"/>
</dbReference>
<dbReference type="GO" id="GO:0003677">
    <property type="term" value="F:DNA binding"/>
    <property type="evidence" value="ECO:0007669"/>
    <property type="project" value="InterPro"/>
</dbReference>
<accession>A0A0P1EQI4</accession>
<dbReference type="PANTHER" id="PTHR30349">
    <property type="entry name" value="PHAGE INTEGRASE-RELATED"/>
    <property type="match status" value="1"/>
</dbReference>
<dbReference type="PROSITE" id="PS51898">
    <property type="entry name" value="TYR_RECOMBINASE"/>
    <property type="match status" value="1"/>
</dbReference>
<organism evidence="4 5">
    <name type="scientific">Shimia marina</name>
    <dbReference type="NCBI Taxonomy" id="321267"/>
    <lineage>
        <taxon>Bacteria</taxon>
        <taxon>Pseudomonadati</taxon>
        <taxon>Pseudomonadota</taxon>
        <taxon>Alphaproteobacteria</taxon>
        <taxon>Rhodobacterales</taxon>
        <taxon>Roseobacteraceae</taxon>
    </lineage>
</organism>
<proteinExistence type="predicted"/>
<keyword evidence="5" id="KW-1185">Reference proteome</keyword>
<dbReference type="Gene3D" id="1.10.443.10">
    <property type="entry name" value="Intergrase catalytic core"/>
    <property type="match status" value="1"/>
</dbReference>
<evidence type="ECO:0000256" key="2">
    <source>
        <dbReference type="ARBA" id="ARBA00023172"/>
    </source>
</evidence>
<dbReference type="InterPro" id="IPR050090">
    <property type="entry name" value="Tyrosine_recombinase_XerCD"/>
</dbReference>
<keyword evidence="2" id="KW-0233">DNA recombination</keyword>
<dbReference type="GO" id="GO:0006310">
    <property type="term" value="P:DNA recombination"/>
    <property type="evidence" value="ECO:0007669"/>
    <property type="project" value="UniProtKB-KW"/>
</dbReference>